<dbReference type="RefSeq" id="WP_034225178.1">
    <property type="nucleotide sequence ID" value="NZ_AVCJ01000043.1"/>
</dbReference>
<protein>
    <recommendedName>
        <fullName evidence="10">T2SS protein K first SAM-like domain-containing protein</fullName>
    </recommendedName>
</protein>
<sequence>MKRARGAALLLVIWLLLLLAGLVVVFAFSARIESMQGSALRARLAGQLAAESGLEIAALRLAEADPTRRWFPDGRANTFEYAGHQVEVRVRDESGKVDINAADASLIADLMLALGVEEARARQLAGAIQDWRDPDDLLAIGGGAEDPDYAAADLDYGAKDQPFHTVSELQQVLGMDEDVYRRLVPYVTVYTAAPRPLRDFAELPVLQALGMAPADAMAWVEARSAWQPGLPLPLSPEGGALAAAGSGTYSVASRAVRPDGLAVEVTSTVRIGAAAGFGQLYAPLAWRVGEPD</sequence>
<reference evidence="12" key="1">
    <citation type="submission" date="2013-08" db="EMBL/GenBank/DDBJ databases">
        <title>Genome sequencing of Arenimonas donghaensis.</title>
        <authorList>
            <person name="Chen F."/>
            <person name="Wang G."/>
        </authorList>
    </citation>
    <scope>NUCLEOTIDE SEQUENCE [LARGE SCALE GENOMIC DNA]</scope>
    <source>
        <strain evidence="12">HO3-R19</strain>
    </source>
</reference>
<reference evidence="11 12" key="2">
    <citation type="journal article" date="2015" name="Stand. Genomic Sci.">
        <title>High quality draft genomic sequence of Arenimonas donghaensis DSM 18148(T).</title>
        <authorList>
            <person name="Chen F."/>
            <person name="Wang H."/>
            <person name="Cao Y."/>
            <person name="Li X."/>
            <person name="Wang G."/>
        </authorList>
    </citation>
    <scope>NUCLEOTIDE SEQUENCE [LARGE SCALE GENOMIC DNA]</scope>
    <source>
        <strain evidence="11 12">HO3-R19</strain>
    </source>
</reference>
<evidence type="ECO:0000256" key="7">
    <source>
        <dbReference type="ARBA" id="ARBA00022927"/>
    </source>
</evidence>
<evidence type="ECO:0000259" key="10">
    <source>
        <dbReference type="Pfam" id="PF21687"/>
    </source>
</evidence>
<dbReference type="SUPFAM" id="SSF158544">
    <property type="entry name" value="GspK insert domain-like"/>
    <property type="match status" value="1"/>
</dbReference>
<keyword evidence="4" id="KW-1003">Cell membrane</keyword>
<gene>
    <name evidence="11" type="ORF">N788_06675</name>
</gene>
<dbReference type="Pfam" id="PF21687">
    <property type="entry name" value="T2SSK_1st"/>
    <property type="match status" value="1"/>
</dbReference>
<dbReference type="PANTHER" id="PTHR38831">
    <property type="entry name" value="TYPE II SECRETION SYSTEM PROTEIN K"/>
    <property type="match status" value="1"/>
</dbReference>
<keyword evidence="8" id="KW-1133">Transmembrane helix</keyword>
<feature type="domain" description="T2SS protein K first SAM-like" evidence="10">
    <location>
        <begin position="100"/>
        <end position="190"/>
    </location>
</feature>
<dbReference type="PATRIC" id="fig|1121014.3.peg.2240"/>
<dbReference type="Proteomes" id="UP000029085">
    <property type="component" value="Unassembled WGS sequence"/>
</dbReference>
<dbReference type="STRING" id="1121014.N788_06675"/>
<dbReference type="Gene3D" id="1.10.40.60">
    <property type="entry name" value="EpsJ-like"/>
    <property type="match status" value="1"/>
</dbReference>
<keyword evidence="12" id="KW-1185">Reference proteome</keyword>
<comment type="similarity">
    <text evidence="2">Belongs to the GSP K family.</text>
</comment>
<evidence type="ECO:0000256" key="1">
    <source>
        <dbReference type="ARBA" id="ARBA00004533"/>
    </source>
</evidence>
<evidence type="ECO:0000313" key="11">
    <source>
        <dbReference type="EMBL" id="KFL35954.1"/>
    </source>
</evidence>
<dbReference type="PANTHER" id="PTHR38831:SF2">
    <property type="entry name" value="TYPE II SECRETION SYSTEM PROTEIN K"/>
    <property type="match status" value="1"/>
</dbReference>
<dbReference type="EMBL" id="AVCJ01000043">
    <property type="protein sequence ID" value="KFL35954.1"/>
    <property type="molecule type" value="Genomic_DNA"/>
</dbReference>
<dbReference type="InterPro" id="IPR049031">
    <property type="entry name" value="T2SSK_SAM-like_1st"/>
</dbReference>
<evidence type="ECO:0000313" key="12">
    <source>
        <dbReference type="Proteomes" id="UP000029085"/>
    </source>
</evidence>
<evidence type="ECO:0000256" key="8">
    <source>
        <dbReference type="ARBA" id="ARBA00022989"/>
    </source>
</evidence>
<keyword evidence="6" id="KW-0812">Transmembrane</keyword>
<comment type="subcellular location">
    <subcellularLocation>
        <location evidence="1">Cell inner membrane</location>
    </subcellularLocation>
</comment>
<evidence type="ECO:0000256" key="3">
    <source>
        <dbReference type="ARBA" id="ARBA00022448"/>
    </source>
</evidence>
<evidence type="ECO:0000256" key="6">
    <source>
        <dbReference type="ARBA" id="ARBA00022692"/>
    </source>
</evidence>
<dbReference type="OrthoDB" id="9181871at2"/>
<dbReference type="AlphaFoldDB" id="A0A087MGF1"/>
<dbReference type="InterPro" id="IPR038072">
    <property type="entry name" value="GspK_central_sf"/>
</dbReference>
<evidence type="ECO:0000256" key="5">
    <source>
        <dbReference type="ARBA" id="ARBA00022519"/>
    </source>
</evidence>
<dbReference type="GO" id="GO:0009306">
    <property type="term" value="P:protein secretion"/>
    <property type="evidence" value="ECO:0007669"/>
    <property type="project" value="InterPro"/>
</dbReference>
<accession>A0A087MGF1</accession>
<comment type="caution">
    <text evidence="11">The sequence shown here is derived from an EMBL/GenBank/DDBJ whole genome shotgun (WGS) entry which is preliminary data.</text>
</comment>
<proteinExistence type="inferred from homology"/>
<dbReference type="InterPro" id="IPR005628">
    <property type="entry name" value="GspK"/>
</dbReference>
<name>A0A087MGF1_9GAMM</name>
<keyword evidence="7" id="KW-0653">Protein transport</keyword>
<evidence type="ECO:0000256" key="9">
    <source>
        <dbReference type="ARBA" id="ARBA00023136"/>
    </source>
</evidence>
<evidence type="ECO:0000256" key="4">
    <source>
        <dbReference type="ARBA" id="ARBA00022475"/>
    </source>
</evidence>
<keyword evidence="5" id="KW-0997">Cell inner membrane</keyword>
<keyword evidence="9" id="KW-0472">Membrane</keyword>
<evidence type="ECO:0000256" key="2">
    <source>
        <dbReference type="ARBA" id="ARBA00007246"/>
    </source>
</evidence>
<dbReference type="GO" id="GO:0005886">
    <property type="term" value="C:plasma membrane"/>
    <property type="evidence" value="ECO:0007669"/>
    <property type="project" value="UniProtKB-SubCell"/>
</dbReference>
<keyword evidence="3" id="KW-0813">Transport</keyword>
<organism evidence="11 12">
    <name type="scientific">Arenimonas donghaensis DSM 18148 = HO3-R19</name>
    <dbReference type="NCBI Taxonomy" id="1121014"/>
    <lineage>
        <taxon>Bacteria</taxon>
        <taxon>Pseudomonadati</taxon>
        <taxon>Pseudomonadota</taxon>
        <taxon>Gammaproteobacteria</taxon>
        <taxon>Lysobacterales</taxon>
        <taxon>Lysobacteraceae</taxon>
        <taxon>Arenimonas</taxon>
    </lineage>
</organism>